<name>A0A0X3TCN3_9RHOB</name>
<dbReference type="PROSITE" id="PS51257">
    <property type="entry name" value="PROKAR_LIPOPROTEIN"/>
    <property type="match status" value="1"/>
</dbReference>
<dbReference type="Proteomes" id="UP000053791">
    <property type="component" value="Unassembled WGS sequence"/>
</dbReference>
<dbReference type="OrthoDB" id="9806326at2"/>
<feature type="chain" id="PRO_5007053907" evidence="1">
    <location>
        <begin position="20"/>
        <end position="327"/>
    </location>
</feature>
<dbReference type="AlphaFoldDB" id="A0A0X3TCN3"/>
<dbReference type="InterPro" id="IPR047111">
    <property type="entry name" value="YbaP-like"/>
</dbReference>
<protein>
    <submittedName>
        <fullName evidence="2">Polysaccharide biosynthesis protein GumN</fullName>
    </submittedName>
</protein>
<reference evidence="2 3" key="1">
    <citation type="submission" date="2015-12" db="EMBL/GenBank/DDBJ databases">
        <authorList>
            <person name="Shamseldin A."/>
            <person name="Moawad H."/>
            <person name="Abd El-Rahim W.M."/>
            <person name="Sadowsky M.J."/>
        </authorList>
    </citation>
    <scope>NUCLEOTIDE SEQUENCE [LARGE SCALE GENOMIC DNA]</scope>
    <source>
        <strain evidence="2 3">ZGT118</strain>
    </source>
</reference>
<keyword evidence="3" id="KW-1185">Reference proteome</keyword>
<proteinExistence type="predicted"/>
<dbReference type="STRING" id="1685379.AVO45_15000"/>
<dbReference type="PANTHER" id="PTHR40590:SF1">
    <property type="entry name" value="CYTOPLASMIC PROTEIN"/>
    <property type="match status" value="1"/>
</dbReference>
<evidence type="ECO:0000313" key="3">
    <source>
        <dbReference type="Proteomes" id="UP000053791"/>
    </source>
</evidence>
<dbReference type="Pfam" id="PF01963">
    <property type="entry name" value="TraB_PrgY_gumN"/>
    <property type="match status" value="1"/>
</dbReference>
<feature type="signal peptide" evidence="1">
    <location>
        <begin position="1"/>
        <end position="19"/>
    </location>
</feature>
<keyword evidence="1" id="KW-0732">Signal</keyword>
<dbReference type="EMBL" id="LQBQ01000038">
    <property type="protein sequence ID" value="KUJ73389.1"/>
    <property type="molecule type" value="Genomic_DNA"/>
</dbReference>
<evidence type="ECO:0000313" key="2">
    <source>
        <dbReference type="EMBL" id="KUJ73389.1"/>
    </source>
</evidence>
<accession>A0A0X3TCN3</accession>
<comment type="caution">
    <text evidence="2">The sequence shown here is derived from an EMBL/GenBank/DDBJ whole genome shotgun (WGS) entry which is preliminary data.</text>
</comment>
<dbReference type="RefSeq" id="WP_068349831.1">
    <property type="nucleotide sequence ID" value="NZ_LQBQ01000038.1"/>
</dbReference>
<dbReference type="InterPro" id="IPR002816">
    <property type="entry name" value="TraB/PrgY/GumN_fam"/>
</dbReference>
<sequence>MRLVLGILLFFLLPLQAIAACEGRDLRQDLTPEERAELDAALADIPFAEGNHWVARKGSTTLHLVGTLHTNDPRMDAVVERLVPILSEADNFYFEITQEDMKDFEQSLAKDFSQVLITSGPTLIDLIDEESWQTISALLAERGIPSWVAAKMQPWFLNMILGIPPCLMGQPDADYGMDKRLSELAEQHGIPRHSLETIEELMALFNTHPIEQQAQSVVHLADALDAGEDQLATMANAYLEEKHAEILQFARLQGNADSDLSDGEFDAEWAGFEEQLLVQRNENWLRHILAIRDETAVIAVGAGHLGGEHGLLNRLQQEGYTLERAEF</sequence>
<dbReference type="PANTHER" id="PTHR40590">
    <property type="entry name" value="CYTOPLASMIC PROTEIN-RELATED"/>
    <property type="match status" value="1"/>
</dbReference>
<evidence type="ECO:0000256" key="1">
    <source>
        <dbReference type="SAM" id="SignalP"/>
    </source>
</evidence>
<gene>
    <name evidence="2" type="ORF">AVO45_15000</name>
</gene>
<dbReference type="CDD" id="cd14789">
    <property type="entry name" value="Tiki"/>
    <property type="match status" value="1"/>
</dbReference>
<organism evidence="2 3">
    <name type="scientific">Ruegeria marisrubri</name>
    <dbReference type="NCBI Taxonomy" id="1685379"/>
    <lineage>
        <taxon>Bacteria</taxon>
        <taxon>Pseudomonadati</taxon>
        <taxon>Pseudomonadota</taxon>
        <taxon>Alphaproteobacteria</taxon>
        <taxon>Rhodobacterales</taxon>
        <taxon>Roseobacteraceae</taxon>
        <taxon>Ruegeria</taxon>
    </lineage>
</organism>